<organism evidence="1 2">
    <name type="scientific">Smallanthus sonchifolius</name>
    <dbReference type="NCBI Taxonomy" id="185202"/>
    <lineage>
        <taxon>Eukaryota</taxon>
        <taxon>Viridiplantae</taxon>
        <taxon>Streptophyta</taxon>
        <taxon>Embryophyta</taxon>
        <taxon>Tracheophyta</taxon>
        <taxon>Spermatophyta</taxon>
        <taxon>Magnoliopsida</taxon>
        <taxon>eudicotyledons</taxon>
        <taxon>Gunneridae</taxon>
        <taxon>Pentapetalae</taxon>
        <taxon>asterids</taxon>
        <taxon>campanulids</taxon>
        <taxon>Asterales</taxon>
        <taxon>Asteraceae</taxon>
        <taxon>Asteroideae</taxon>
        <taxon>Heliantheae alliance</taxon>
        <taxon>Millerieae</taxon>
        <taxon>Smallanthus</taxon>
    </lineage>
</organism>
<name>A0ACB9J2D2_9ASTR</name>
<evidence type="ECO:0000313" key="1">
    <source>
        <dbReference type="EMBL" id="KAI3813725.1"/>
    </source>
</evidence>
<keyword evidence="2" id="KW-1185">Reference proteome</keyword>
<comment type="caution">
    <text evidence="1">The sequence shown here is derived from an EMBL/GenBank/DDBJ whole genome shotgun (WGS) entry which is preliminary data.</text>
</comment>
<evidence type="ECO:0000313" key="2">
    <source>
        <dbReference type="Proteomes" id="UP001056120"/>
    </source>
</evidence>
<gene>
    <name evidence="1" type="ORF">L1987_18456</name>
</gene>
<reference evidence="1 2" key="2">
    <citation type="journal article" date="2022" name="Mol. Ecol. Resour.">
        <title>The genomes of chicory, endive, great burdock and yacon provide insights into Asteraceae paleo-polyploidization history and plant inulin production.</title>
        <authorList>
            <person name="Fan W."/>
            <person name="Wang S."/>
            <person name="Wang H."/>
            <person name="Wang A."/>
            <person name="Jiang F."/>
            <person name="Liu H."/>
            <person name="Zhao H."/>
            <person name="Xu D."/>
            <person name="Zhang Y."/>
        </authorList>
    </citation>
    <scope>NUCLEOTIDE SEQUENCE [LARGE SCALE GENOMIC DNA]</scope>
    <source>
        <strain evidence="2">cv. Yunnan</strain>
        <tissue evidence="1">Leaves</tissue>
    </source>
</reference>
<protein>
    <submittedName>
        <fullName evidence="1">Uncharacterized protein</fullName>
    </submittedName>
</protein>
<accession>A0ACB9J2D2</accession>
<dbReference type="Proteomes" id="UP001056120">
    <property type="component" value="Linkage Group LG06"/>
</dbReference>
<proteinExistence type="predicted"/>
<dbReference type="EMBL" id="CM042023">
    <property type="protein sequence ID" value="KAI3813725.1"/>
    <property type="molecule type" value="Genomic_DNA"/>
</dbReference>
<sequence length="344" mass="40095">MHPSISQFPNTEFYNGQILDGPNVIDKALEKRYLKEDMYRSYSFINVEFGKEEFDKNNSTKNMVEVAVIAEMVENIFKFDSIQAKLGKKYNQEKNGWSFSVNVRSVDGFQGSEEDIIIFSIVRCNYHGSVGFLTSRERANVALTRARHCMWVVGNKETMIKSGSVWNTLVYDAENRGCVFDAREDKNLAQVMINAMVEFTNFVSLLKIDSILFKEAKWKVNFTKTFLGKIADIVNLNVRKLVVSLLVKLSSGWRQVKKNKSNIYNDTRAMFNMLEIYNVDGHFYVVWSVDIVNENSLCVQVLKFWDLLSLSHIQQRAKRLESAFRKYTLERINRCQSKRFEWYI</sequence>
<reference evidence="2" key="1">
    <citation type="journal article" date="2022" name="Mol. Ecol. Resour.">
        <title>The genomes of chicory, endive, great burdock and yacon provide insights into Asteraceae palaeo-polyploidization history and plant inulin production.</title>
        <authorList>
            <person name="Fan W."/>
            <person name="Wang S."/>
            <person name="Wang H."/>
            <person name="Wang A."/>
            <person name="Jiang F."/>
            <person name="Liu H."/>
            <person name="Zhao H."/>
            <person name="Xu D."/>
            <person name="Zhang Y."/>
        </authorList>
    </citation>
    <scope>NUCLEOTIDE SEQUENCE [LARGE SCALE GENOMIC DNA]</scope>
    <source>
        <strain evidence="2">cv. Yunnan</strain>
    </source>
</reference>